<protein>
    <submittedName>
        <fullName evidence="1">Uncharacterized protein</fullName>
    </submittedName>
</protein>
<sequence length="74" mass="8838">MSLEKKIIVLAGNREQFRHWLRQNIIPITNKEDLRKLYGIKIDQVYYQGNWLDWADAEFEDALGRFVEKSKLKG</sequence>
<reference evidence="1" key="1">
    <citation type="journal article" date="2015" name="Nature">
        <title>Complex archaea that bridge the gap between prokaryotes and eukaryotes.</title>
        <authorList>
            <person name="Spang A."/>
            <person name="Saw J.H."/>
            <person name="Jorgensen S.L."/>
            <person name="Zaremba-Niedzwiedzka K."/>
            <person name="Martijn J."/>
            <person name="Lind A.E."/>
            <person name="van Eijk R."/>
            <person name="Schleper C."/>
            <person name="Guy L."/>
            <person name="Ettema T.J."/>
        </authorList>
    </citation>
    <scope>NUCLEOTIDE SEQUENCE</scope>
</reference>
<proteinExistence type="predicted"/>
<name>A0A0F9MSP1_9ZZZZ</name>
<dbReference type="EMBL" id="LAZR01005153">
    <property type="protein sequence ID" value="KKN02402.1"/>
    <property type="molecule type" value="Genomic_DNA"/>
</dbReference>
<gene>
    <name evidence="1" type="ORF">LCGC14_1118040</name>
</gene>
<evidence type="ECO:0000313" key="1">
    <source>
        <dbReference type="EMBL" id="KKN02402.1"/>
    </source>
</evidence>
<comment type="caution">
    <text evidence="1">The sequence shown here is derived from an EMBL/GenBank/DDBJ whole genome shotgun (WGS) entry which is preliminary data.</text>
</comment>
<organism evidence="1">
    <name type="scientific">marine sediment metagenome</name>
    <dbReference type="NCBI Taxonomy" id="412755"/>
    <lineage>
        <taxon>unclassified sequences</taxon>
        <taxon>metagenomes</taxon>
        <taxon>ecological metagenomes</taxon>
    </lineage>
</organism>
<dbReference type="AlphaFoldDB" id="A0A0F9MSP1"/>
<accession>A0A0F9MSP1</accession>